<dbReference type="EMBL" id="PRLP01000055">
    <property type="protein sequence ID" value="PPC76224.1"/>
    <property type="molecule type" value="Genomic_DNA"/>
</dbReference>
<dbReference type="PANTHER" id="PTHR10983">
    <property type="entry name" value="1-ACYLGLYCEROL-3-PHOSPHATE ACYLTRANSFERASE-RELATED"/>
    <property type="match status" value="1"/>
</dbReference>
<dbReference type="InterPro" id="IPR002123">
    <property type="entry name" value="Plipid/glycerol_acylTrfase"/>
</dbReference>
<keyword evidence="1" id="KW-0812">Transmembrane</keyword>
<keyword evidence="3" id="KW-0808">Transferase</keyword>
<dbReference type="GO" id="GO:0016746">
    <property type="term" value="F:acyltransferase activity"/>
    <property type="evidence" value="ECO:0007669"/>
    <property type="project" value="UniProtKB-KW"/>
</dbReference>
<evidence type="ECO:0000256" key="1">
    <source>
        <dbReference type="SAM" id="Phobius"/>
    </source>
</evidence>
<keyword evidence="3" id="KW-0012">Acyltransferase</keyword>
<sequence length="297" mass="34206">MPSLIIGLASASLIVLNTLIGIAPMLILALLKALLPVPALRRRCGTGVRWIARCWALANRRILHALTGTEWDIRGREHILPQRSTLIICNHQSWVDIPALMELMLEKAPFFTFFLKRELFWVPLLGLAWWALDYPFMRRYSRAELERRPQLRGKDLEITRIACDKLQDRKVTLINYVEGTRFTQRKHDQQQSPFSHLLKPRAGGVAFVLSAMHQQIDTVLDVTIVYADGSVPSFWHLLSGQIGRVVMEVRAIPVPEALREGDYQQDESFRAAFQDWINSLWQHKDQRITALRQQAQV</sequence>
<dbReference type="AlphaFoldDB" id="A0A2S5KN09"/>
<evidence type="ECO:0000313" key="4">
    <source>
        <dbReference type="Proteomes" id="UP000238196"/>
    </source>
</evidence>
<feature type="domain" description="Phospholipid/glycerol acyltransferase" evidence="2">
    <location>
        <begin position="85"/>
        <end position="227"/>
    </location>
</feature>
<feature type="transmembrane region" description="Helical" evidence="1">
    <location>
        <begin position="7"/>
        <end position="31"/>
    </location>
</feature>
<accession>A0A2S5KN09</accession>
<dbReference type="Proteomes" id="UP000238196">
    <property type="component" value="Unassembled WGS sequence"/>
</dbReference>
<keyword evidence="1" id="KW-1133">Transmembrane helix</keyword>
<keyword evidence="1" id="KW-0472">Membrane</keyword>
<dbReference type="CDD" id="cd07990">
    <property type="entry name" value="LPLAT_LCLAT1-like"/>
    <property type="match status" value="1"/>
</dbReference>
<dbReference type="Pfam" id="PF01553">
    <property type="entry name" value="Acyltransferase"/>
    <property type="match status" value="1"/>
</dbReference>
<proteinExistence type="predicted"/>
<evidence type="ECO:0000313" key="3">
    <source>
        <dbReference type="EMBL" id="PPC76224.1"/>
    </source>
</evidence>
<dbReference type="PANTHER" id="PTHR10983:SF16">
    <property type="entry name" value="LYSOCARDIOLIPIN ACYLTRANSFERASE 1"/>
    <property type="match status" value="1"/>
</dbReference>
<dbReference type="SMART" id="SM00563">
    <property type="entry name" value="PlsC"/>
    <property type="match status" value="1"/>
</dbReference>
<dbReference type="NCBIfam" id="NF010621">
    <property type="entry name" value="PRK14014.1"/>
    <property type="match status" value="1"/>
</dbReference>
<dbReference type="SUPFAM" id="SSF69593">
    <property type="entry name" value="Glycerol-3-phosphate (1)-acyltransferase"/>
    <property type="match status" value="1"/>
</dbReference>
<dbReference type="OrthoDB" id="319710at2"/>
<protein>
    <submittedName>
        <fullName evidence="3">Acyltransferase</fullName>
    </submittedName>
</protein>
<name>A0A2S5KN09_9PROT</name>
<evidence type="ECO:0000259" key="2">
    <source>
        <dbReference type="SMART" id="SM00563"/>
    </source>
</evidence>
<comment type="caution">
    <text evidence="3">The sequence shown here is derived from an EMBL/GenBank/DDBJ whole genome shotgun (WGS) entry which is preliminary data.</text>
</comment>
<organism evidence="3 4">
    <name type="scientific">Proteobacteria bacterium 228</name>
    <dbReference type="NCBI Taxonomy" id="2083153"/>
    <lineage>
        <taxon>Bacteria</taxon>
        <taxon>Pseudomonadati</taxon>
        <taxon>Pseudomonadota</taxon>
    </lineage>
</organism>
<reference evidence="3 4" key="1">
    <citation type="submission" date="2018-02" db="EMBL/GenBank/DDBJ databases">
        <title>novel marine gammaproteobacteria from coastal saline agro ecosystem.</title>
        <authorList>
            <person name="Krishnan R."/>
            <person name="Ramesh Kumar N."/>
        </authorList>
    </citation>
    <scope>NUCLEOTIDE SEQUENCE [LARGE SCALE GENOMIC DNA]</scope>
    <source>
        <strain evidence="3 4">228</strain>
    </source>
</reference>
<gene>
    <name evidence="3" type="ORF">C4K68_16435</name>
</gene>